<keyword evidence="2" id="KW-1185">Reference proteome</keyword>
<dbReference type="Proteomes" id="UP000232615">
    <property type="component" value="Segment"/>
</dbReference>
<proteinExistence type="predicted"/>
<gene>
    <name evidence="1" type="ORF">TNS_ORF425</name>
</gene>
<evidence type="ECO:0000313" key="2">
    <source>
        <dbReference type="Proteomes" id="UP000232615"/>
    </source>
</evidence>
<accession>V9SE15</accession>
<evidence type="ECO:0008006" key="3">
    <source>
        <dbReference type="Google" id="ProtNLM"/>
    </source>
</evidence>
<dbReference type="EMBL" id="KF483846">
    <property type="protein sequence ID" value="AHC55143.1"/>
    <property type="molecule type" value="Genomic_DNA"/>
</dbReference>
<reference evidence="1 2" key="1">
    <citation type="journal article" date="2014" name="Arch. Virol.">
        <title>Complete genome sequence of Tunisvirus, a new member of the proposed family Marseilleviridae.</title>
        <authorList>
            <person name="Aherfi S."/>
            <person name="Boughalmi M."/>
            <person name="Pagnier I."/>
            <person name="Fournous G."/>
            <person name="La Scola B."/>
            <person name="Raoult D."/>
            <person name="Colson P."/>
        </authorList>
    </citation>
    <scope>NUCLEOTIDE SEQUENCE [LARGE SCALE GENOMIC DNA]</scope>
    <source>
        <strain evidence="1 2">U484</strain>
    </source>
</reference>
<organism evidence="1 2">
    <name type="scientific">Tunisvirus fontaine2</name>
    <dbReference type="NCBI Taxonomy" id="1421067"/>
    <lineage>
        <taxon>Viruses</taxon>
        <taxon>Varidnaviria</taxon>
        <taxon>Bamfordvirae</taxon>
        <taxon>Nucleocytoviricota</taxon>
        <taxon>Megaviricetes</taxon>
        <taxon>Pimascovirales</taxon>
        <taxon>Pimascovirales incertae sedis</taxon>
        <taxon>Marseilleviridae</taxon>
        <taxon>Losannavirus</taxon>
        <taxon>Losannavirus tunisense</taxon>
    </lineage>
</organism>
<evidence type="ECO:0000313" key="1">
    <source>
        <dbReference type="EMBL" id="AHC55143.1"/>
    </source>
</evidence>
<name>V9SE15_9VIRU</name>
<sequence length="172" mass="20297">MQKFLEKREVVNFSLVTEEKPNAEDYRAKVVEACKMPNYVEFDASLDQYKNGRHLYGINSELCGFSKKEIGVENYSVLPDGTRDGEFVKTCSSQGHPEEISGSYNLGKKHGKFVWNYGDRRGAYPLTVRTEIWEDGVVKKNRDDNWTVQNRRLFYWRRFWLFSVFCWRNPKV</sequence>
<protein>
    <recommendedName>
        <fullName evidence="3">MORN repeat-containing protein</fullName>
    </recommendedName>
</protein>